<evidence type="ECO:0000313" key="4">
    <source>
        <dbReference type="EMBL" id="KAF0297194.1"/>
    </source>
</evidence>
<feature type="domain" description="Endonuclease/exonuclease/phosphatase" evidence="3">
    <location>
        <begin position="127"/>
        <end position="407"/>
    </location>
</feature>
<comment type="caution">
    <text evidence="4">The sequence shown here is derived from an EMBL/GenBank/DDBJ whole genome shotgun (WGS) entry which is preliminary data.</text>
</comment>
<organism evidence="4 5">
    <name type="scientific">Amphibalanus amphitrite</name>
    <name type="common">Striped barnacle</name>
    <name type="synonym">Balanus amphitrite</name>
    <dbReference type="NCBI Taxonomy" id="1232801"/>
    <lineage>
        <taxon>Eukaryota</taxon>
        <taxon>Metazoa</taxon>
        <taxon>Ecdysozoa</taxon>
        <taxon>Arthropoda</taxon>
        <taxon>Crustacea</taxon>
        <taxon>Multicrustacea</taxon>
        <taxon>Cirripedia</taxon>
        <taxon>Thoracica</taxon>
        <taxon>Thoracicalcarea</taxon>
        <taxon>Balanomorpha</taxon>
        <taxon>Balanoidea</taxon>
        <taxon>Balanidae</taxon>
        <taxon>Amphibalaninae</taxon>
        <taxon>Amphibalanus</taxon>
    </lineage>
</organism>
<dbReference type="PANTHER" id="PTHR16320:SF1">
    <property type="entry name" value="SPHINGOMYELINASE DDB_G0288017"/>
    <property type="match status" value="1"/>
</dbReference>
<dbReference type="OrthoDB" id="40902at2759"/>
<dbReference type="EMBL" id="VIIS01001505">
    <property type="protein sequence ID" value="KAF0297194.1"/>
    <property type="molecule type" value="Genomic_DNA"/>
</dbReference>
<evidence type="ECO:0000313" key="5">
    <source>
        <dbReference type="Proteomes" id="UP000440578"/>
    </source>
</evidence>
<dbReference type="InterPro" id="IPR005135">
    <property type="entry name" value="Endo/exonuclease/phosphatase"/>
</dbReference>
<dbReference type="Proteomes" id="UP000440578">
    <property type="component" value="Unassembled WGS sequence"/>
</dbReference>
<gene>
    <name evidence="4" type="primary">Smpd3</name>
    <name evidence="4" type="ORF">FJT64_005358</name>
</gene>
<dbReference type="AlphaFoldDB" id="A0A6A4W060"/>
<proteinExistence type="inferred from homology"/>
<dbReference type="SUPFAM" id="SSF56219">
    <property type="entry name" value="DNase I-like"/>
    <property type="match status" value="1"/>
</dbReference>
<evidence type="ECO:0000256" key="1">
    <source>
        <dbReference type="ARBA" id="ARBA00006335"/>
    </source>
</evidence>
<dbReference type="GO" id="GO:0004767">
    <property type="term" value="F:sphingomyelin phosphodiesterase activity"/>
    <property type="evidence" value="ECO:0007669"/>
    <property type="project" value="UniProtKB-EC"/>
</dbReference>
<dbReference type="InterPro" id="IPR036691">
    <property type="entry name" value="Endo/exonu/phosph_ase_sf"/>
</dbReference>
<dbReference type="Pfam" id="PF03372">
    <property type="entry name" value="Exo_endo_phos"/>
    <property type="match status" value="1"/>
</dbReference>
<accession>A0A6A4W060</accession>
<keyword evidence="5" id="KW-1185">Reference proteome</keyword>
<evidence type="ECO:0000259" key="3">
    <source>
        <dbReference type="Pfam" id="PF03372"/>
    </source>
</evidence>
<dbReference type="InterPro" id="IPR038772">
    <property type="entry name" value="Sph/SMPD2-like"/>
</dbReference>
<dbReference type="GO" id="GO:0005737">
    <property type="term" value="C:cytoplasm"/>
    <property type="evidence" value="ECO:0007669"/>
    <property type="project" value="TreeGrafter"/>
</dbReference>
<dbReference type="EC" id="3.1.4.12" evidence="2"/>
<comment type="similarity">
    <text evidence="1">Belongs to the neutral sphingomyelinase family.</text>
</comment>
<name>A0A6A4W060_AMPAM</name>
<reference evidence="4 5" key="1">
    <citation type="submission" date="2019-07" db="EMBL/GenBank/DDBJ databases">
        <title>Draft genome assembly of a fouling barnacle, Amphibalanus amphitrite (Darwin, 1854): The first reference genome for Thecostraca.</title>
        <authorList>
            <person name="Kim W."/>
        </authorList>
    </citation>
    <scope>NUCLEOTIDE SEQUENCE [LARGE SCALE GENOMIC DNA]</scope>
    <source>
        <strain evidence="4">SNU_AA5</strain>
        <tissue evidence="4">Soma without cirri and trophi</tissue>
    </source>
</reference>
<evidence type="ECO:0000256" key="2">
    <source>
        <dbReference type="ARBA" id="ARBA00012369"/>
    </source>
</evidence>
<dbReference type="PANTHER" id="PTHR16320">
    <property type="entry name" value="SPHINGOMYELINASE FAMILY MEMBER"/>
    <property type="match status" value="1"/>
</dbReference>
<protein>
    <recommendedName>
        <fullName evidence="2">sphingomyelin phosphodiesterase</fullName>
        <ecNumber evidence="2">3.1.4.12</ecNumber>
    </recommendedName>
</protein>
<sequence>MGQLWASSHWHLPLWACQATLLHILVCHLFASNKFIHMTVKHSPSTAQNGCSGKDPATVSAAPTNRFTFCTANLLLAPECVVRFNNNRFVYTRGPEVARRLLWQKPLPDNALGVAAEQHVSVLFPEVDFFCLQEVWERVWALVLAKELQQRYPHYLYDIGEHKLNVNGCMGASGLFFASKYPIVGATFETFKCRKGWARCISYGVLCVKVDVGSPGEQRVGYVANLHTQAYQDRDPIIYEEVRQAQQVLERFCTDSAEPGDRVVFRVMCGDFNYDNISPGDAMNQNHPLFGEFEDFCRVGPGEDKPWTVGTEMRQVMIFDERLNSPGSFRRILTDDVERRRFLLDADVESQTLELARAPPPLDSEGRLRASPGGGRRRIDHILHARQPEVRVCNYTFVAALSGLSDHIPVCMTVETA</sequence>
<dbReference type="Gene3D" id="3.60.10.10">
    <property type="entry name" value="Endonuclease/exonuclease/phosphatase"/>
    <property type="match status" value="1"/>
</dbReference>